<name>A0A8T2XEU4_POPDE</name>
<organism evidence="2 3">
    <name type="scientific">Populus deltoides</name>
    <name type="common">Eastern poplar</name>
    <name type="synonym">Eastern cottonwood</name>
    <dbReference type="NCBI Taxonomy" id="3696"/>
    <lineage>
        <taxon>Eukaryota</taxon>
        <taxon>Viridiplantae</taxon>
        <taxon>Streptophyta</taxon>
        <taxon>Embryophyta</taxon>
        <taxon>Tracheophyta</taxon>
        <taxon>Spermatophyta</taxon>
        <taxon>Magnoliopsida</taxon>
        <taxon>eudicotyledons</taxon>
        <taxon>Gunneridae</taxon>
        <taxon>Pentapetalae</taxon>
        <taxon>rosids</taxon>
        <taxon>fabids</taxon>
        <taxon>Malpighiales</taxon>
        <taxon>Salicaceae</taxon>
        <taxon>Saliceae</taxon>
        <taxon>Populus</taxon>
    </lineage>
</organism>
<dbReference type="EMBL" id="JACEGQ020000013">
    <property type="protein sequence ID" value="KAH8490671.1"/>
    <property type="molecule type" value="Genomic_DNA"/>
</dbReference>
<dbReference type="PANTHER" id="PTHR23185:SF0">
    <property type="entry name" value="PROTEIN VIRILIZER HOMOLOG"/>
    <property type="match status" value="1"/>
</dbReference>
<reference evidence="2" key="1">
    <citation type="journal article" date="2021" name="J. Hered.">
        <title>Genome Assembly of Salicaceae Populus deltoides (Eastern Cottonwood) I-69 Based on Nanopore Sequencing and Hi-C Technologies.</title>
        <authorList>
            <person name="Bai S."/>
            <person name="Wu H."/>
            <person name="Zhang J."/>
            <person name="Pan Z."/>
            <person name="Zhao W."/>
            <person name="Li Z."/>
            <person name="Tong C."/>
        </authorList>
    </citation>
    <scope>NUCLEOTIDE SEQUENCE</scope>
    <source>
        <tissue evidence="2">Leaf</tissue>
    </source>
</reference>
<dbReference type="GO" id="GO:0036396">
    <property type="term" value="C:RNA N6-methyladenosine methyltransferase complex"/>
    <property type="evidence" value="ECO:0007669"/>
    <property type="project" value="TreeGrafter"/>
</dbReference>
<sequence length="848" mass="92941">MAGWDDAKLEAGKRRAAKIIEDSIVPARDCNEDDDSDGELESRTSTFAKKRPGPQERGFLRLSAALLSSPILRSEAVDAMDTFVDIASTIGAILLSLLMCRSGLIFLLNYPELCTTLIDALRGVGGMNREECVPLRYASVLLSKGFVCSPHEVGVIVETHLRVVNAIDRLLISTSHPEEFLWVLWELCGLSRSDCGRQALLVLGYFPEAISILIEALHSVKESEPVASGASPINLAIFHSAAEIFEVIVTDSTASSLDSWIGHAMELHKALHSSSPGSNRKDTPARLLEWFDAGVVYHKNGAIGLLRYSAVLASGGDAHLTSTSILVADLTDVEQVVGDSLGGSDINVMDNLGKLISDKSFEDNPLRDSSITQMTTAIRILAFVSENSTVAAALYDEGALIVIHAILIKCSLMLERSSNSYDYLVDEGTERNSTSDLLLERNREQSLVDLLVPSLVLLINLLQKLQEAKEQHRNTKLMNALLRLHREVSPKLAASAADLSSPYPDSALGFGAVCHLVVSALACWPLYGWTPGLFHSLLANVQATSLLALGPKETCSLPCLLVLVVIQDMLRVFIIRIACQKIEYASLLLQPILCCIRNHLSDLTSPSEIDAYKVYRYLDFLAYQLVQRFTDAYWNIHVQRFVTSVELLLEEGIAEMLTQVLERYLVAIGSDGKQISDSKISAKSGFSLISWCCPVFKSFPLLCVPRTPLPYPVRHDLHSSASLSAKDCSLILSYLLKFCQVLLVGKELLSCLAFFKDLGSCNEGQSACVTTLHHINTSIEEHESGKGQEMNGNYNLDDIEWRKHPPLLSCWIRLLGSVDSKDDASICALEAVTTLSIGALSFCVDSKW</sequence>
<comment type="caution">
    <text evidence="2">The sequence shown here is derived from an EMBL/GenBank/DDBJ whole genome shotgun (WGS) entry which is preliminary data.</text>
</comment>
<gene>
    <name evidence="2" type="ORF">H0E87_022991</name>
</gene>
<dbReference type="AlphaFoldDB" id="A0A8T2XEU4"/>
<dbReference type="Proteomes" id="UP000807159">
    <property type="component" value="Chromosome 13"/>
</dbReference>
<keyword evidence="3" id="KW-1185">Reference proteome</keyword>
<dbReference type="InterPro" id="IPR026736">
    <property type="entry name" value="Virilizer"/>
</dbReference>
<protein>
    <submittedName>
        <fullName evidence="2">Uncharacterized protein</fullName>
    </submittedName>
</protein>
<dbReference type="GO" id="GO:0003723">
    <property type="term" value="F:RNA binding"/>
    <property type="evidence" value="ECO:0007669"/>
    <property type="project" value="TreeGrafter"/>
</dbReference>
<evidence type="ECO:0000256" key="1">
    <source>
        <dbReference type="SAM" id="MobiDB-lite"/>
    </source>
</evidence>
<evidence type="ECO:0000313" key="2">
    <source>
        <dbReference type="EMBL" id="KAH8490671.1"/>
    </source>
</evidence>
<proteinExistence type="predicted"/>
<evidence type="ECO:0000313" key="3">
    <source>
        <dbReference type="Proteomes" id="UP000807159"/>
    </source>
</evidence>
<accession>A0A8T2XEU4</accession>
<dbReference type="PANTHER" id="PTHR23185">
    <property type="entry name" value="PROTEIN VIRILIZER HOMOLOG"/>
    <property type="match status" value="1"/>
</dbReference>
<feature type="region of interest" description="Disordered" evidence="1">
    <location>
        <begin position="28"/>
        <end position="54"/>
    </location>
</feature>